<dbReference type="Gene3D" id="3.10.310.10">
    <property type="entry name" value="Diaminopimelate Epimerase, Chain A, domain 1"/>
    <property type="match status" value="1"/>
</dbReference>
<dbReference type="Pfam" id="PF02567">
    <property type="entry name" value="PhzC-PhzF"/>
    <property type="match status" value="1"/>
</dbReference>
<gene>
    <name evidence="1" type="ORF">AS030_19715</name>
</gene>
<dbReference type="InterPro" id="IPR003719">
    <property type="entry name" value="Phenazine_PhzF-like"/>
</dbReference>
<sequence>MKTVKVYHYEAFSKVPHKGNPAGVVLNGDELTEEEMQEIDRMEIQITGTAVKVDEFEVAF</sequence>
<organism evidence="1 2">
    <name type="scientific">Fictibacillus enclensis</name>
    <dbReference type="NCBI Taxonomy" id="1017270"/>
    <lineage>
        <taxon>Bacteria</taxon>
        <taxon>Bacillati</taxon>
        <taxon>Bacillota</taxon>
        <taxon>Bacilli</taxon>
        <taxon>Bacillales</taxon>
        <taxon>Fictibacillaceae</taxon>
        <taxon>Fictibacillus</taxon>
    </lineage>
</organism>
<dbReference type="EMBL" id="LNQN01000006">
    <property type="protein sequence ID" value="KSU81168.1"/>
    <property type="molecule type" value="Genomic_DNA"/>
</dbReference>
<dbReference type="AlphaFoldDB" id="A0A0V8J381"/>
<proteinExistence type="predicted"/>
<evidence type="ECO:0008006" key="3">
    <source>
        <dbReference type="Google" id="ProtNLM"/>
    </source>
</evidence>
<accession>A0A0V8J381</accession>
<evidence type="ECO:0000313" key="1">
    <source>
        <dbReference type="EMBL" id="KSU81168.1"/>
    </source>
</evidence>
<dbReference type="GO" id="GO:0003824">
    <property type="term" value="F:catalytic activity"/>
    <property type="evidence" value="ECO:0007669"/>
    <property type="project" value="InterPro"/>
</dbReference>
<dbReference type="OrthoDB" id="9788221at2"/>
<protein>
    <recommendedName>
        <fullName evidence="3">Phenazine biosynthesis protein PhzF</fullName>
    </recommendedName>
</protein>
<keyword evidence="2" id="KW-1185">Reference proteome</keyword>
<dbReference type="Proteomes" id="UP000054099">
    <property type="component" value="Unassembled WGS sequence"/>
</dbReference>
<evidence type="ECO:0000313" key="2">
    <source>
        <dbReference type="Proteomes" id="UP000054099"/>
    </source>
</evidence>
<comment type="caution">
    <text evidence="1">The sequence shown here is derived from an EMBL/GenBank/DDBJ whole genome shotgun (WGS) entry which is preliminary data.</text>
</comment>
<dbReference type="SUPFAM" id="SSF54506">
    <property type="entry name" value="Diaminopimelate epimerase-like"/>
    <property type="match status" value="1"/>
</dbReference>
<reference evidence="1 2" key="1">
    <citation type="journal article" date="2014" name="Antonie Van Leeuwenhoek">
        <title>Fictibacillus enclensis sp. nov., isolated from marine sediment.</title>
        <authorList>
            <person name="Dastager S.G."/>
            <person name="Mawlankar R."/>
            <person name="Srinivasan K."/>
            <person name="Tang S.K."/>
            <person name="Lee J.C."/>
            <person name="Ramana V.V."/>
            <person name="Shouche Y.S."/>
        </authorList>
    </citation>
    <scope>NUCLEOTIDE SEQUENCE [LARGE SCALE GENOMIC DNA]</scope>
    <source>
        <strain evidence="1 2">NIO-1003</strain>
    </source>
</reference>
<name>A0A0V8J381_9BACL</name>